<evidence type="ECO:0000256" key="3">
    <source>
        <dbReference type="ARBA" id="ARBA00022833"/>
    </source>
</evidence>
<dbReference type="GeneID" id="109365528"/>
<feature type="compositionally biased region" description="Basic residues" evidence="5">
    <location>
        <begin position="473"/>
        <end position="493"/>
    </location>
</feature>
<gene>
    <name evidence="8" type="primary">LOC109365528</name>
</gene>
<dbReference type="InterPro" id="IPR059102">
    <property type="entry name" value="PHD_PHF7/G2E3-like"/>
</dbReference>
<dbReference type="Proteomes" id="UP000001645">
    <property type="component" value="Chromosome 1"/>
</dbReference>
<dbReference type="PROSITE" id="PS50089">
    <property type="entry name" value="ZF_RING_2"/>
    <property type="match status" value="1"/>
</dbReference>
<evidence type="ECO:0000256" key="2">
    <source>
        <dbReference type="ARBA" id="ARBA00022771"/>
    </source>
</evidence>
<name>G1MYA4_MELGA</name>
<reference evidence="8" key="3">
    <citation type="submission" date="2025-09" db="UniProtKB">
        <authorList>
            <consortium name="Ensembl"/>
        </authorList>
    </citation>
    <scope>IDENTIFICATION</scope>
</reference>
<dbReference type="InterPro" id="IPR051188">
    <property type="entry name" value="PHD-type_Zinc_Finger"/>
</dbReference>
<dbReference type="Gene3D" id="3.30.40.10">
    <property type="entry name" value="Zinc/RING finger domain, C3HC4 (zinc finger)"/>
    <property type="match status" value="2"/>
</dbReference>
<dbReference type="InterPro" id="IPR001965">
    <property type="entry name" value="Znf_PHD"/>
</dbReference>
<dbReference type="GO" id="GO:0008270">
    <property type="term" value="F:zinc ion binding"/>
    <property type="evidence" value="ECO:0007669"/>
    <property type="project" value="UniProtKB-KW"/>
</dbReference>
<dbReference type="InterPro" id="IPR011011">
    <property type="entry name" value="Znf_FYVE_PHD"/>
</dbReference>
<feature type="compositionally biased region" description="Polar residues" evidence="5">
    <location>
        <begin position="311"/>
        <end position="324"/>
    </location>
</feature>
<evidence type="ECO:0000259" key="6">
    <source>
        <dbReference type="PROSITE" id="PS50089"/>
    </source>
</evidence>
<dbReference type="RefSeq" id="XP_019467934.1">
    <property type="nucleotide sequence ID" value="XM_019612389.1"/>
</dbReference>
<feature type="region of interest" description="Disordered" evidence="5">
    <location>
        <begin position="293"/>
        <end position="493"/>
    </location>
</feature>
<dbReference type="InterPro" id="IPR001841">
    <property type="entry name" value="Znf_RING"/>
</dbReference>
<evidence type="ECO:0000256" key="5">
    <source>
        <dbReference type="SAM" id="MobiDB-lite"/>
    </source>
</evidence>
<evidence type="ECO:0000259" key="7">
    <source>
        <dbReference type="PROSITE" id="PS51805"/>
    </source>
</evidence>
<evidence type="ECO:0000313" key="9">
    <source>
        <dbReference type="Proteomes" id="UP000001645"/>
    </source>
</evidence>
<protein>
    <recommendedName>
        <fullName evidence="10">PHD finger protein 7</fullName>
    </recommendedName>
</protein>
<feature type="domain" description="RING-type" evidence="6">
    <location>
        <begin position="143"/>
        <end position="191"/>
    </location>
</feature>
<keyword evidence="3" id="KW-0862">Zinc</keyword>
<feature type="compositionally biased region" description="Basic residues" evidence="5">
    <location>
        <begin position="456"/>
        <end position="465"/>
    </location>
</feature>
<evidence type="ECO:0008006" key="10">
    <source>
        <dbReference type="Google" id="ProtNLM"/>
    </source>
</evidence>
<dbReference type="PANTHER" id="PTHR12420:SF47">
    <property type="entry name" value="PHD FINGER PROTEIN 7"/>
    <property type="match status" value="1"/>
</dbReference>
<reference evidence="8 9" key="1">
    <citation type="journal article" date="2010" name="PLoS Biol.">
        <title>Multi-platform next-generation sequencing of the domestic turkey (Meleagris gallopavo): genome assembly and analysis.</title>
        <authorList>
            <person name="Dalloul R.A."/>
            <person name="Long J.A."/>
            <person name="Zimin A.V."/>
            <person name="Aslam L."/>
            <person name="Beal K."/>
            <person name="Blomberg L.A."/>
            <person name="Bouffard P."/>
            <person name="Burt D.W."/>
            <person name="Crasta O."/>
            <person name="Crooijmans R.P."/>
            <person name="Cooper K."/>
            <person name="Coulombe R.A."/>
            <person name="De S."/>
            <person name="Delany M.E."/>
            <person name="Dodgson J.B."/>
            <person name="Dong J.J."/>
            <person name="Evans C."/>
            <person name="Frederickson K.M."/>
            <person name="Flicek P."/>
            <person name="Florea L."/>
            <person name="Folkerts O."/>
            <person name="Groenen M.A."/>
            <person name="Harkins T.T."/>
            <person name="Herrero J."/>
            <person name="Hoffmann S."/>
            <person name="Megens H.J."/>
            <person name="Jiang A."/>
            <person name="de Jong P."/>
            <person name="Kaiser P."/>
            <person name="Kim H."/>
            <person name="Kim K.W."/>
            <person name="Kim S."/>
            <person name="Langenberger D."/>
            <person name="Lee M.K."/>
            <person name="Lee T."/>
            <person name="Mane S."/>
            <person name="Marcais G."/>
            <person name="Marz M."/>
            <person name="McElroy A.P."/>
            <person name="Modise T."/>
            <person name="Nefedov M."/>
            <person name="Notredame C."/>
            <person name="Paton I.R."/>
            <person name="Payne W.S."/>
            <person name="Pertea G."/>
            <person name="Prickett D."/>
            <person name="Puiu D."/>
            <person name="Qioa D."/>
            <person name="Raineri E."/>
            <person name="Ruffier M."/>
            <person name="Salzberg S.L."/>
            <person name="Schatz M.C."/>
            <person name="Scheuring C."/>
            <person name="Schmidt C.J."/>
            <person name="Schroeder S."/>
            <person name="Searle S.M."/>
            <person name="Smith E.J."/>
            <person name="Smith J."/>
            <person name="Sonstegard T.S."/>
            <person name="Stadler P.F."/>
            <person name="Tafer H."/>
            <person name="Tu Z.J."/>
            <person name="Van Tassell C.P."/>
            <person name="Vilella A.J."/>
            <person name="Williams K.P."/>
            <person name="Yorke J.A."/>
            <person name="Zhang L."/>
            <person name="Zhang H.B."/>
            <person name="Zhang X."/>
            <person name="Zhang Y."/>
            <person name="Reed K.M."/>
        </authorList>
    </citation>
    <scope>NUCLEOTIDE SEQUENCE [LARGE SCALE GENOMIC DNA]</scope>
</reference>
<feature type="compositionally biased region" description="Basic residues" evidence="5">
    <location>
        <begin position="430"/>
        <end position="442"/>
    </location>
</feature>
<dbReference type="InParanoid" id="G1MYA4"/>
<dbReference type="AlphaFoldDB" id="G1MYA4"/>
<evidence type="ECO:0000256" key="4">
    <source>
        <dbReference type="PROSITE-ProRule" id="PRU00175"/>
    </source>
</evidence>
<dbReference type="InterPro" id="IPR019786">
    <property type="entry name" value="Zinc_finger_PHD-type_CS"/>
</dbReference>
<dbReference type="SMART" id="SM00184">
    <property type="entry name" value="RING"/>
    <property type="match status" value="2"/>
</dbReference>
<dbReference type="SUPFAM" id="SSF57903">
    <property type="entry name" value="FYVE/PHD zinc finger"/>
    <property type="match status" value="1"/>
</dbReference>
<accession>G1MYA4</accession>
<organism evidence="8 9">
    <name type="scientific">Meleagris gallopavo</name>
    <name type="common">Wild turkey</name>
    <dbReference type="NCBI Taxonomy" id="9103"/>
    <lineage>
        <taxon>Eukaryota</taxon>
        <taxon>Metazoa</taxon>
        <taxon>Chordata</taxon>
        <taxon>Craniata</taxon>
        <taxon>Vertebrata</taxon>
        <taxon>Euteleostomi</taxon>
        <taxon>Archelosauria</taxon>
        <taxon>Archosauria</taxon>
        <taxon>Dinosauria</taxon>
        <taxon>Saurischia</taxon>
        <taxon>Theropoda</taxon>
        <taxon>Coelurosauria</taxon>
        <taxon>Aves</taxon>
        <taxon>Neognathae</taxon>
        <taxon>Galloanserae</taxon>
        <taxon>Galliformes</taxon>
        <taxon>Phasianidae</taxon>
        <taxon>Meleagridinae</taxon>
        <taxon>Meleagris</taxon>
    </lineage>
</organism>
<dbReference type="GeneTree" id="ENSGT00950000182865"/>
<dbReference type="Pfam" id="PF26054">
    <property type="entry name" value="PHD_G2E3"/>
    <property type="match status" value="1"/>
</dbReference>
<dbReference type="Ensembl" id="ENSMGAT00000004624.2">
    <property type="protein sequence ID" value="ENSMGAP00000003914.2"/>
    <property type="gene ID" value="ENSMGAG00000004140.2"/>
</dbReference>
<keyword evidence="1" id="KW-0479">Metal-binding</keyword>
<evidence type="ECO:0000313" key="8">
    <source>
        <dbReference type="Ensembl" id="ENSMGAP00000003914.2"/>
    </source>
</evidence>
<dbReference type="InterPro" id="IPR013083">
    <property type="entry name" value="Znf_RING/FYVE/PHD"/>
</dbReference>
<dbReference type="PROSITE" id="PS51805">
    <property type="entry name" value="EPHD"/>
    <property type="match status" value="1"/>
</dbReference>
<evidence type="ECO:0000256" key="1">
    <source>
        <dbReference type="ARBA" id="ARBA00022723"/>
    </source>
</evidence>
<dbReference type="GO" id="GO:0005634">
    <property type="term" value="C:nucleus"/>
    <property type="evidence" value="ECO:0007669"/>
    <property type="project" value="TreeGrafter"/>
</dbReference>
<feature type="compositionally biased region" description="Basic residues" evidence="5">
    <location>
        <begin position="360"/>
        <end position="373"/>
    </location>
</feature>
<sequence length="493" mass="55147">MSSGKRKAPNSGETACVLCGRADVDPDICGRMFAKSGIRVHEFCLIFATGIYDERTPWEGISRLPLHAIRCTAEYANQKQCFVCGERRATISCAELGCLRSFHLPCAMDGECVTQFFGQHRSFCGEHRPRQASEGAPAQGIYCIICLEPVGDSISYHTMLCPVCKQARFHRGCIQRYAMSTGIMHFKCPICAEKTRFHLEMNTMGLQIPVRPLSWENNASALLQERHRHCDASECYYPGGREQAEEEGPWKLLLCSSCAAQGTHRHCSFLTSNIDIWECESCAGVGTASRSSLEAAHRRHPRPGGRGQPQNHFPIQESTSGSQSRPRRCCDSSSTPAPRAQGITRSSARAATSRTSGGSPHRRQSRQQRRVQTRSRSPIKDQISYSRSRTRRRGGSGCTSARGVQSSTYCSTRSVTSRSSRGSPLPEYRRRSRQRGQSRTRSHSPVGHWASNSQSRSRRGHRRSSRQQGPARARSRSRLQHRSQHPHSRSQRQ</sequence>
<proteinExistence type="predicted"/>
<dbReference type="PROSITE" id="PS01359">
    <property type="entry name" value="ZF_PHD_1"/>
    <property type="match status" value="1"/>
</dbReference>
<dbReference type="SMART" id="SM00249">
    <property type="entry name" value="PHD"/>
    <property type="match status" value="3"/>
</dbReference>
<reference evidence="8" key="2">
    <citation type="submission" date="2025-08" db="UniProtKB">
        <authorList>
            <consortium name="Ensembl"/>
        </authorList>
    </citation>
    <scope>IDENTIFICATION</scope>
</reference>
<feature type="domain" description="PHD-type" evidence="7">
    <location>
        <begin position="13"/>
        <end position="128"/>
    </location>
</feature>
<feature type="compositionally biased region" description="Low complexity" evidence="5">
    <location>
        <begin position="342"/>
        <end position="359"/>
    </location>
</feature>
<dbReference type="KEGG" id="mgp:109365528"/>
<dbReference type="PANTHER" id="PTHR12420">
    <property type="entry name" value="PHD FINGER PROTEIN"/>
    <property type="match status" value="1"/>
</dbReference>
<feature type="compositionally biased region" description="Low complexity" evidence="5">
    <location>
        <begin position="398"/>
        <end position="423"/>
    </location>
</feature>
<dbReference type="HOGENOM" id="CLU_055746_0_0_1"/>
<dbReference type="CDD" id="cd16448">
    <property type="entry name" value="RING-H2"/>
    <property type="match status" value="1"/>
</dbReference>
<dbReference type="Pfam" id="PF13771">
    <property type="entry name" value="zf-HC5HC2H"/>
    <property type="match status" value="1"/>
</dbReference>
<keyword evidence="9" id="KW-1185">Reference proteome</keyword>
<keyword evidence="2 4" id="KW-0863">Zinc-finger</keyword>
<dbReference type="InterPro" id="IPR034732">
    <property type="entry name" value="EPHD"/>
</dbReference>